<comment type="similarity">
    <text evidence="2">Belongs to the FPP/GGPP synthase family.</text>
</comment>
<dbReference type="PROSITE" id="PS00723">
    <property type="entry name" value="POLYPRENYL_SYNTHASE_1"/>
    <property type="match status" value="1"/>
</dbReference>
<sequence>MPLSKIYEPIQQDLAKVENMMKSVSKADLSWLPKQLAHDLRNSGKLAELLDHSLKGGGKRIRPALTLLSGKFYNYNLDCLLPMATAVEIMHTATLVHDDAIDNSLVRRGRSTINKVWDDDKAILLGDYLFAKAGELTATTQNLQVIKLLAQTLMTITSGELAQSFSAFNLEQTRQQYLHRIISKTASLFSLATESGSILSQAPRKSVKVLKEYGHNL</sequence>
<dbReference type="InterPro" id="IPR033749">
    <property type="entry name" value="Polyprenyl_synt_CS"/>
</dbReference>
<evidence type="ECO:0000313" key="6">
    <source>
        <dbReference type="EMBL" id="GAG85756.1"/>
    </source>
</evidence>
<comment type="cofactor">
    <cofactor evidence="1">
        <name>Mg(2+)</name>
        <dbReference type="ChEBI" id="CHEBI:18420"/>
    </cofactor>
</comment>
<evidence type="ECO:0000256" key="3">
    <source>
        <dbReference type="ARBA" id="ARBA00022679"/>
    </source>
</evidence>
<keyword evidence="3" id="KW-0808">Transferase</keyword>
<dbReference type="Pfam" id="PF00348">
    <property type="entry name" value="polyprenyl_synt"/>
    <property type="match status" value="1"/>
</dbReference>
<dbReference type="GO" id="GO:0046872">
    <property type="term" value="F:metal ion binding"/>
    <property type="evidence" value="ECO:0007669"/>
    <property type="project" value="UniProtKB-KW"/>
</dbReference>
<organism evidence="6">
    <name type="scientific">marine sediment metagenome</name>
    <dbReference type="NCBI Taxonomy" id="412755"/>
    <lineage>
        <taxon>unclassified sequences</taxon>
        <taxon>metagenomes</taxon>
        <taxon>ecological metagenomes</taxon>
    </lineage>
</organism>
<dbReference type="PANTHER" id="PTHR12001">
    <property type="entry name" value="GERANYLGERANYL PYROPHOSPHATE SYNTHASE"/>
    <property type="match status" value="1"/>
</dbReference>
<dbReference type="SUPFAM" id="SSF48576">
    <property type="entry name" value="Terpenoid synthases"/>
    <property type="match status" value="1"/>
</dbReference>
<evidence type="ECO:0000256" key="1">
    <source>
        <dbReference type="ARBA" id="ARBA00001946"/>
    </source>
</evidence>
<evidence type="ECO:0000256" key="4">
    <source>
        <dbReference type="ARBA" id="ARBA00022723"/>
    </source>
</evidence>
<dbReference type="CDD" id="cd00685">
    <property type="entry name" value="Trans_IPPS_HT"/>
    <property type="match status" value="1"/>
</dbReference>
<dbReference type="InterPro" id="IPR000092">
    <property type="entry name" value="Polyprenyl_synt"/>
</dbReference>
<dbReference type="InterPro" id="IPR008949">
    <property type="entry name" value="Isoprenoid_synthase_dom_sf"/>
</dbReference>
<accession>X1CNC9</accession>
<dbReference type="GO" id="GO:0004659">
    <property type="term" value="F:prenyltransferase activity"/>
    <property type="evidence" value="ECO:0007669"/>
    <property type="project" value="InterPro"/>
</dbReference>
<protein>
    <recommendedName>
        <fullName evidence="7">Polyprenyl synthetase</fullName>
    </recommendedName>
</protein>
<evidence type="ECO:0000256" key="2">
    <source>
        <dbReference type="ARBA" id="ARBA00006706"/>
    </source>
</evidence>
<gene>
    <name evidence="6" type="ORF">S01H4_34208</name>
</gene>
<dbReference type="EMBL" id="BART01018088">
    <property type="protein sequence ID" value="GAG85756.1"/>
    <property type="molecule type" value="Genomic_DNA"/>
</dbReference>
<keyword evidence="4" id="KW-0479">Metal-binding</keyword>
<dbReference type="Gene3D" id="1.10.600.10">
    <property type="entry name" value="Farnesyl Diphosphate Synthase"/>
    <property type="match status" value="1"/>
</dbReference>
<dbReference type="GO" id="GO:0008299">
    <property type="term" value="P:isoprenoid biosynthetic process"/>
    <property type="evidence" value="ECO:0007669"/>
    <property type="project" value="InterPro"/>
</dbReference>
<reference evidence="6" key="1">
    <citation type="journal article" date="2014" name="Front. Microbiol.">
        <title>High frequency of phylogenetically diverse reductive dehalogenase-homologous genes in deep subseafloor sedimentary metagenomes.</title>
        <authorList>
            <person name="Kawai M."/>
            <person name="Futagami T."/>
            <person name="Toyoda A."/>
            <person name="Takaki Y."/>
            <person name="Nishi S."/>
            <person name="Hori S."/>
            <person name="Arai W."/>
            <person name="Tsubouchi T."/>
            <person name="Morono Y."/>
            <person name="Uchiyama I."/>
            <person name="Ito T."/>
            <person name="Fujiyama A."/>
            <person name="Inagaki F."/>
            <person name="Takami H."/>
        </authorList>
    </citation>
    <scope>NUCLEOTIDE SEQUENCE</scope>
    <source>
        <strain evidence="6">Expedition CK06-06</strain>
    </source>
</reference>
<keyword evidence="5" id="KW-0460">Magnesium</keyword>
<dbReference type="PANTHER" id="PTHR12001:SF69">
    <property type="entry name" value="ALL TRANS-POLYPRENYL-DIPHOSPHATE SYNTHASE PDSS1"/>
    <property type="match status" value="1"/>
</dbReference>
<dbReference type="AlphaFoldDB" id="X1CNC9"/>
<comment type="caution">
    <text evidence="6">The sequence shown here is derived from an EMBL/GenBank/DDBJ whole genome shotgun (WGS) entry which is preliminary data.</text>
</comment>
<evidence type="ECO:0008006" key="7">
    <source>
        <dbReference type="Google" id="ProtNLM"/>
    </source>
</evidence>
<name>X1CNC9_9ZZZZ</name>
<feature type="non-terminal residue" evidence="6">
    <location>
        <position position="217"/>
    </location>
</feature>
<proteinExistence type="inferred from homology"/>
<evidence type="ECO:0000256" key="5">
    <source>
        <dbReference type="ARBA" id="ARBA00022842"/>
    </source>
</evidence>